<reference evidence="12" key="1">
    <citation type="submission" date="2025-08" db="UniProtKB">
        <authorList>
            <consortium name="Ensembl"/>
        </authorList>
    </citation>
    <scope>IDENTIFICATION</scope>
</reference>
<keyword evidence="4" id="KW-0732">Signal</keyword>
<evidence type="ECO:0000313" key="13">
    <source>
        <dbReference type="Proteomes" id="UP000694380"/>
    </source>
</evidence>
<dbReference type="PANTHER" id="PTHR24061:SF3">
    <property type="entry name" value="TASTE RECEPTOR TYPE 1 MEMBER 1"/>
    <property type="match status" value="1"/>
</dbReference>
<dbReference type="InterPro" id="IPR000337">
    <property type="entry name" value="GPCR_3"/>
</dbReference>
<dbReference type="Proteomes" id="UP000694380">
    <property type="component" value="Unplaced"/>
</dbReference>
<evidence type="ECO:0000256" key="4">
    <source>
        <dbReference type="ARBA" id="ARBA00022729"/>
    </source>
</evidence>
<dbReference type="GO" id="GO:0050917">
    <property type="term" value="P:sensory perception of umami taste"/>
    <property type="evidence" value="ECO:0007669"/>
    <property type="project" value="Ensembl"/>
</dbReference>
<dbReference type="FunFam" id="2.10.50.30:FF:000004">
    <property type="entry name" value="Taste receptor type 1 member 3-like protein"/>
    <property type="match status" value="1"/>
</dbReference>
<dbReference type="InterPro" id="IPR017978">
    <property type="entry name" value="GPCR_3_C"/>
</dbReference>
<dbReference type="PANTHER" id="PTHR24061">
    <property type="entry name" value="CALCIUM-SENSING RECEPTOR-RELATED"/>
    <property type="match status" value="1"/>
</dbReference>
<comment type="similarity">
    <text evidence="11">Belongs to the G-protein coupled receptor 3 family. TAS1R subfamily.</text>
</comment>
<dbReference type="OrthoDB" id="5984008at2759"/>
<dbReference type="AlphaFoldDB" id="A0A8C3HSL2"/>
<evidence type="ECO:0000256" key="5">
    <source>
        <dbReference type="ARBA" id="ARBA00022989"/>
    </source>
</evidence>
<sequence>MLPSPFSRELCTNSMMLSPPFILYLYLLAPCYWAFICQNMEPSSEFSMDGDYTIAGFFRLHSYSTTVKSRPEVDICDSAASVNSHGYHLFQAMRFAIEKINNSSSLLPNVTLGYEIYNTCSESANMYATLSILAQSRQHHVEVLSNFTHYQPKAVALIGPDSSQFTLTTAAILSILLMPEISYEASNEMLSLKRAYPSFLRTIPSDRLQVEAVVLLLQEFGWNWIAMVGSDDAYGRNGIKTLQEVVAKHDICAAYQGIIPTKGGASSPELKRMVRVLVGTGVNVTVVFSNVDSAKALFDMVVQENVTEKVWLGTEAWSLASEVWSIPGIHRIGTVIGLSVKQAKLPGLEEFESAHVSSEKSNVATCAPDLGADGRGGGSSSKESTSQGCNQICTRCHSLTSAPQTFDIWTSFNVYSAVFAVAHGLHHLLGCCSGACSKDKVYPWQLLEKIKQVNFTLQKSQVHFDTNGDPLTGYDLVVWKWTGQTWSFDVFGSYVQNPDRLNIGQDGFLWHTKDNQVPVSTCSKVCVKGEKRMQVGLHQCCFDCVACPTGTFLNSSDLYNCQPCGTDQWAPVGSEICFNRTIEFLSWADPVSWALLTGITLLLLLLAGTAALFAQNLTTPVVKSAGGRMCFLMLGALICACCSLYCYFGEPTWHTCLLRLPVFSISFTICLSCIATRAFQIICIFKLASKWPAFYRAWMRHNGPNLFIGACTAGQLVMCLVLLSTNPSVPRKDYKTFVTLIIFQCSEDDAVWVLLYNILLSICCFVISYMGKDLPENYNEAKCITCSLLINFVCFICFLTTYVFYQGEYLAAITVLSNLTTLSGIFGGYFLPKGYIILFRAELNTTEHFQMSIQSYTTKKSSD</sequence>
<dbReference type="InterPro" id="IPR038550">
    <property type="entry name" value="GPCR_3_9-Cys_sf"/>
</dbReference>
<evidence type="ECO:0000256" key="11">
    <source>
        <dbReference type="ARBA" id="ARBA00038492"/>
    </source>
</evidence>
<dbReference type="PROSITE" id="PS50259">
    <property type="entry name" value="G_PROTEIN_RECEP_F3_4"/>
    <property type="match status" value="1"/>
</dbReference>
<dbReference type="GeneTree" id="ENSGT00940000161264"/>
<keyword evidence="13" id="KW-1185">Reference proteome</keyword>
<dbReference type="Gene3D" id="2.10.50.30">
    <property type="entry name" value="GPCR, family 3, nine cysteines domain"/>
    <property type="match status" value="1"/>
</dbReference>
<keyword evidence="10" id="KW-0807">Transducer</keyword>
<name>A0A8C3HSL2_CHRPI</name>
<evidence type="ECO:0000256" key="8">
    <source>
        <dbReference type="ARBA" id="ARBA00023170"/>
    </source>
</evidence>
<dbReference type="Pfam" id="PF00003">
    <property type="entry name" value="7tm_3"/>
    <property type="match status" value="1"/>
</dbReference>
<dbReference type="GO" id="GO:0008527">
    <property type="term" value="F:taste receptor activity"/>
    <property type="evidence" value="ECO:0007669"/>
    <property type="project" value="Ensembl"/>
</dbReference>
<dbReference type="GO" id="GO:0005886">
    <property type="term" value="C:plasma membrane"/>
    <property type="evidence" value="ECO:0007669"/>
    <property type="project" value="UniProtKB-SubCell"/>
</dbReference>
<dbReference type="Gene3D" id="3.40.50.2300">
    <property type="match status" value="2"/>
</dbReference>
<protein>
    <submittedName>
        <fullName evidence="12">Taste 1 receptor member 1</fullName>
    </submittedName>
</protein>
<evidence type="ECO:0000256" key="7">
    <source>
        <dbReference type="ARBA" id="ARBA00023136"/>
    </source>
</evidence>
<reference evidence="12" key="2">
    <citation type="submission" date="2025-09" db="UniProtKB">
        <authorList>
            <consortium name="Ensembl"/>
        </authorList>
    </citation>
    <scope>IDENTIFICATION</scope>
</reference>
<dbReference type="InterPro" id="IPR011500">
    <property type="entry name" value="GPCR_3_9-Cys_dom"/>
</dbReference>
<keyword evidence="3" id="KW-0812">Transmembrane</keyword>
<evidence type="ECO:0000256" key="1">
    <source>
        <dbReference type="ARBA" id="ARBA00004651"/>
    </source>
</evidence>
<proteinExistence type="inferred from homology"/>
<dbReference type="Ensembl" id="ENSCPBT00000026567.1">
    <property type="protein sequence ID" value="ENSCPBP00000022557.1"/>
    <property type="gene ID" value="ENSCPBG00000016116.1"/>
</dbReference>
<comment type="subcellular location">
    <subcellularLocation>
        <location evidence="1">Cell membrane</location>
        <topology evidence="1">Multi-pass membrane protein</topology>
    </subcellularLocation>
</comment>
<keyword evidence="9" id="KW-0325">Glycoprotein</keyword>
<keyword evidence="6" id="KW-0297">G-protein coupled receptor</keyword>
<dbReference type="PROSITE" id="PS00980">
    <property type="entry name" value="G_PROTEIN_RECEP_F3_2"/>
    <property type="match status" value="1"/>
</dbReference>
<dbReference type="FunFam" id="3.40.50.2300:FF:000016">
    <property type="entry name" value="Taste 1 receptor member 2"/>
    <property type="match status" value="1"/>
</dbReference>
<evidence type="ECO:0000256" key="2">
    <source>
        <dbReference type="ARBA" id="ARBA00022475"/>
    </source>
</evidence>
<evidence type="ECO:0000256" key="3">
    <source>
        <dbReference type="ARBA" id="ARBA00022692"/>
    </source>
</evidence>
<dbReference type="SUPFAM" id="SSF53822">
    <property type="entry name" value="Periplasmic binding protein-like I"/>
    <property type="match status" value="1"/>
</dbReference>
<keyword evidence="7" id="KW-0472">Membrane</keyword>
<organism evidence="12 13">
    <name type="scientific">Chrysemys picta bellii</name>
    <name type="common">Western painted turtle</name>
    <name type="synonym">Emys bellii</name>
    <dbReference type="NCBI Taxonomy" id="8478"/>
    <lineage>
        <taxon>Eukaryota</taxon>
        <taxon>Metazoa</taxon>
        <taxon>Chordata</taxon>
        <taxon>Craniata</taxon>
        <taxon>Vertebrata</taxon>
        <taxon>Euteleostomi</taxon>
        <taxon>Archelosauria</taxon>
        <taxon>Testudinata</taxon>
        <taxon>Testudines</taxon>
        <taxon>Cryptodira</taxon>
        <taxon>Durocryptodira</taxon>
        <taxon>Testudinoidea</taxon>
        <taxon>Emydidae</taxon>
        <taxon>Chrysemys</taxon>
    </lineage>
</organism>
<dbReference type="GO" id="GO:0004930">
    <property type="term" value="F:G protein-coupled receptor activity"/>
    <property type="evidence" value="ECO:0007669"/>
    <property type="project" value="UniProtKB-KW"/>
</dbReference>
<keyword evidence="2" id="KW-1003">Cell membrane</keyword>
<dbReference type="InterPro" id="IPR001828">
    <property type="entry name" value="ANF_lig-bd_rcpt"/>
</dbReference>
<evidence type="ECO:0000313" key="12">
    <source>
        <dbReference type="Ensembl" id="ENSCPBP00000022557.1"/>
    </source>
</evidence>
<dbReference type="PRINTS" id="PR00592">
    <property type="entry name" value="CASENSINGR"/>
</dbReference>
<dbReference type="InterPro" id="IPR017979">
    <property type="entry name" value="GPCR_3_CS"/>
</dbReference>
<dbReference type="InterPro" id="IPR028082">
    <property type="entry name" value="Peripla_BP_I"/>
</dbReference>
<evidence type="ECO:0000256" key="9">
    <source>
        <dbReference type="ARBA" id="ARBA00023180"/>
    </source>
</evidence>
<accession>A0A8C3HSL2</accession>
<evidence type="ECO:0000256" key="6">
    <source>
        <dbReference type="ARBA" id="ARBA00023040"/>
    </source>
</evidence>
<dbReference type="InterPro" id="IPR000068">
    <property type="entry name" value="GPCR_3_Ca_sens_rcpt-rel"/>
</dbReference>
<gene>
    <name evidence="12" type="primary">TAS1R1</name>
</gene>
<evidence type="ECO:0000256" key="10">
    <source>
        <dbReference type="ARBA" id="ARBA00023224"/>
    </source>
</evidence>
<keyword evidence="5" id="KW-1133">Transmembrane helix</keyword>
<keyword evidence="8" id="KW-0675">Receptor</keyword>
<dbReference type="Pfam" id="PF01094">
    <property type="entry name" value="ANF_receptor"/>
    <property type="match status" value="1"/>
</dbReference>
<dbReference type="Pfam" id="PF07562">
    <property type="entry name" value="NCD3G"/>
    <property type="match status" value="1"/>
</dbReference>
<dbReference type="PRINTS" id="PR00248">
    <property type="entry name" value="GPCRMGR"/>
</dbReference>